<reference evidence="2 3" key="1">
    <citation type="submission" date="2019-10" db="EMBL/GenBank/DDBJ databases">
        <title>Genomic and transcriptomic insights into the perfect genentic adaptation of a filamentous nitrogen-fixing cyanobacterium to rice fields.</title>
        <authorList>
            <person name="Chen Z."/>
        </authorList>
    </citation>
    <scope>NUCLEOTIDE SEQUENCE [LARGE SCALE GENOMIC DNA]</scope>
    <source>
        <strain evidence="2">CCNUC1</strain>
    </source>
</reference>
<organism evidence="2 3">
    <name type="scientific">Nostoc sphaeroides CCNUC1</name>
    <dbReference type="NCBI Taxonomy" id="2653204"/>
    <lineage>
        <taxon>Bacteria</taxon>
        <taxon>Bacillati</taxon>
        <taxon>Cyanobacteriota</taxon>
        <taxon>Cyanophyceae</taxon>
        <taxon>Nostocales</taxon>
        <taxon>Nostocaceae</taxon>
        <taxon>Nostoc</taxon>
    </lineage>
</organism>
<protein>
    <submittedName>
        <fullName evidence="2">WYL domain-containing protein</fullName>
    </submittedName>
</protein>
<dbReference type="Pfam" id="PF25583">
    <property type="entry name" value="WCX"/>
    <property type="match status" value="1"/>
</dbReference>
<dbReference type="RefSeq" id="WP_152592237.1">
    <property type="nucleotide sequence ID" value="NZ_CP045227.1"/>
</dbReference>
<feature type="domain" description="WCX" evidence="1">
    <location>
        <begin position="242"/>
        <end position="308"/>
    </location>
</feature>
<dbReference type="KEGG" id="nsh:GXM_09455"/>
<name>A0A5P8WH81_9NOSO</name>
<evidence type="ECO:0000313" key="3">
    <source>
        <dbReference type="Proteomes" id="UP000326678"/>
    </source>
</evidence>
<dbReference type="Proteomes" id="UP000326678">
    <property type="component" value="Chromosome Gxm2"/>
</dbReference>
<accession>A0A5P8WH81</accession>
<gene>
    <name evidence="2" type="ORF">GXM_09455</name>
</gene>
<keyword evidence="3" id="KW-1185">Reference proteome</keyword>
<dbReference type="AlphaFoldDB" id="A0A5P8WH81"/>
<dbReference type="EMBL" id="CP045227">
    <property type="protein sequence ID" value="QFS51961.1"/>
    <property type="molecule type" value="Genomic_DNA"/>
</dbReference>
<evidence type="ECO:0000313" key="2">
    <source>
        <dbReference type="EMBL" id="QFS51961.1"/>
    </source>
</evidence>
<dbReference type="InterPro" id="IPR057727">
    <property type="entry name" value="WCX_dom"/>
</dbReference>
<evidence type="ECO:0000259" key="1">
    <source>
        <dbReference type="Pfam" id="PF25583"/>
    </source>
</evidence>
<proteinExistence type="predicted"/>
<sequence>MVSKNDINSNQLGFALEILKLIAQKPHKKAELSIALGDRGFESGDLSQKIMRTIGKLRDCGFEINGAPNRPYELIESVFPVILSGEQRQALVMAAELLADMGFSAQASHIYRIGNLNKTSIANLAADFHPPANYSEENLDEILQQLQQRLQQKRRFVVWYRNSKGDERNWDLDKSELRLHNGSLYLFALVPDWHSWNIPTRPNVEQNSAFRVDRIIRIGAASHTPWIYTKFPKIDIIYRLTGALATYKPRRPHEKIISSPENTDYVDILTQEDYLFWFYQRILQYGASATVLDPSWVVQQIKNTHKKAYENYSAE</sequence>
<dbReference type="PROSITE" id="PS52050">
    <property type="entry name" value="WYL"/>
    <property type="match status" value="1"/>
</dbReference>